<comment type="caution">
    <text evidence="1">The sequence shown here is derived from an EMBL/GenBank/DDBJ whole genome shotgun (WGS) entry which is preliminary data.</text>
</comment>
<dbReference type="Proteomes" id="UP000229433">
    <property type="component" value="Unassembled WGS sequence"/>
</dbReference>
<evidence type="ECO:0000313" key="1">
    <source>
        <dbReference type="EMBL" id="PHQ28303.1"/>
    </source>
</evidence>
<dbReference type="AlphaFoldDB" id="A0A2G1VNH0"/>
<dbReference type="OrthoDB" id="1093345at2"/>
<reference evidence="1 2" key="1">
    <citation type="submission" date="2017-08" db="EMBL/GenBank/DDBJ databases">
        <title>The whole genome shortgun sequences of strain Leeuwenhoekiella nanhaiensis G18 from the South China Sea.</title>
        <authorList>
            <person name="Liu Q."/>
        </authorList>
    </citation>
    <scope>NUCLEOTIDE SEQUENCE [LARGE SCALE GENOMIC DNA]</scope>
    <source>
        <strain evidence="1 2">G18</strain>
    </source>
</reference>
<dbReference type="RefSeq" id="WP_099647166.1">
    <property type="nucleotide sequence ID" value="NZ_KZ319297.1"/>
</dbReference>
<protein>
    <submittedName>
        <fullName evidence="1">Uncharacterized protein</fullName>
    </submittedName>
</protein>
<sequence length="828" mass="93262">MRNLIWALGFFIFLTGCAKSPETETDLIHLIPQKTAAILRVPQWENFKNNLQSSKLLKLSSETRFYTELDKKSELLKHFNPSQESYITWIALGDDDYDLALISKASKNIIPADSAFTKLINSYAYEGITINGLKINNTEVFYIRNDSYFLASTSKLILENTILQSNSGRDPEDESLKKILKTSSAQSPNLLINGAYYKSLFRDIFDHYRFQNSKPAFDWVAVDLEIEPDALEISGVLQFSKQTNQSSELLANLEPTSSDIADFIPVNARGYSYFNIQDWETYKSNLASHRGALLKDFQLSAADFMSSTKGIGSLTQENNTILVVSTSDPENAEIQLRSISGEAEIFRELPIRKLTDSSLFQIAFKELFNPPAVHYYMSWDNHFFFARTMEELKDLTANYQNGAVLSNDASYKQFRKNLSDTYTAEYYTNLPKSSAYLSKKLSKENAQGLKNLDLQNYPHAAMQLSASDDYLYLNGGIYETPLSQTKSQVVQLASIKLDNDLLNTPQFLKNYRTKGQNILVQDVSNTLYQINQSGKIDWKKQLDGPILGTIEQVDLYKNGRLQYAFVTPHHFYVIASDGTIVKPFDLDYKNTITQPLAVFDYDGNREYRFVLVQDRDVQMLDREAKSVKGFKYDKAETGISKLPQHIRISNKDYLLFPLANGDLKILSRTGDVRVKVGDSFQFSDYPVFTEQSNFVVVEPNGTKISISQSGKVSQPKSNTNTDLLFARNGSMEAKLKENLLSIGSTDIELDLGIYKGLQVFTIGSSSYVALSDLQTNKAFIYSSKGKLLPNFPVYSASQVDLAASGNSGNLLLTCKGESDSVIIYQINP</sequence>
<organism evidence="1 2">
    <name type="scientific">Leeuwenhoekiella nanhaiensis</name>
    <dbReference type="NCBI Taxonomy" id="1655491"/>
    <lineage>
        <taxon>Bacteria</taxon>
        <taxon>Pseudomonadati</taxon>
        <taxon>Bacteroidota</taxon>
        <taxon>Flavobacteriia</taxon>
        <taxon>Flavobacteriales</taxon>
        <taxon>Flavobacteriaceae</taxon>
        <taxon>Leeuwenhoekiella</taxon>
    </lineage>
</organism>
<keyword evidence="2" id="KW-1185">Reference proteome</keyword>
<gene>
    <name evidence="1" type="ORF">CJ305_15255</name>
</gene>
<accession>A0A2G1VNH0</accession>
<name>A0A2G1VNH0_9FLAO</name>
<proteinExistence type="predicted"/>
<dbReference type="EMBL" id="NQXA01000015">
    <property type="protein sequence ID" value="PHQ28303.1"/>
    <property type="molecule type" value="Genomic_DNA"/>
</dbReference>
<evidence type="ECO:0000313" key="2">
    <source>
        <dbReference type="Proteomes" id="UP000229433"/>
    </source>
</evidence>
<dbReference type="PROSITE" id="PS51257">
    <property type="entry name" value="PROKAR_LIPOPROTEIN"/>
    <property type="match status" value="1"/>
</dbReference>
<dbReference type="SUPFAM" id="SSF50998">
    <property type="entry name" value="Quinoprotein alcohol dehydrogenase-like"/>
    <property type="match status" value="1"/>
</dbReference>
<dbReference type="InterPro" id="IPR011047">
    <property type="entry name" value="Quinoprotein_ADH-like_sf"/>
</dbReference>